<reference evidence="1" key="2">
    <citation type="journal article" date="2015" name="Fish Shellfish Immunol.">
        <title>Early steps in the European eel (Anguilla anguilla)-Vibrio vulnificus interaction in the gills: Role of the RtxA13 toxin.</title>
        <authorList>
            <person name="Callol A."/>
            <person name="Pajuelo D."/>
            <person name="Ebbesson L."/>
            <person name="Teles M."/>
            <person name="MacKenzie S."/>
            <person name="Amaro C."/>
        </authorList>
    </citation>
    <scope>NUCLEOTIDE SEQUENCE</scope>
</reference>
<evidence type="ECO:0000313" key="1">
    <source>
        <dbReference type="EMBL" id="JAH83346.1"/>
    </source>
</evidence>
<reference evidence="1" key="1">
    <citation type="submission" date="2014-11" db="EMBL/GenBank/DDBJ databases">
        <authorList>
            <person name="Amaro Gonzalez C."/>
        </authorList>
    </citation>
    <scope>NUCLEOTIDE SEQUENCE</scope>
</reference>
<dbReference type="AlphaFoldDB" id="A0A0E9VZ68"/>
<dbReference type="EMBL" id="GBXM01025231">
    <property type="protein sequence ID" value="JAH83346.1"/>
    <property type="molecule type" value="Transcribed_RNA"/>
</dbReference>
<proteinExistence type="predicted"/>
<sequence length="25" mass="3135">MWYRCFSHLFQCYSMVTIWSTTKKS</sequence>
<organism evidence="1">
    <name type="scientific">Anguilla anguilla</name>
    <name type="common">European freshwater eel</name>
    <name type="synonym">Muraena anguilla</name>
    <dbReference type="NCBI Taxonomy" id="7936"/>
    <lineage>
        <taxon>Eukaryota</taxon>
        <taxon>Metazoa</taxon>
        <taxon>Chordata</taxon>
        <taxon>Craniata</taxon>
        <taxon>Vertebrata</taxon>
        <taxon>Euteleostomi</taxon>
        <taxon>Actinopterygii</taxon>
        <taxon>Neopterygii</taxon>
        <taxon>Teleostei</taxon>
        <taxon>Anguilliformes</taxon>
        <taxon>Anguillidae</taxon>
        <taxon>Anguilla</taxon>
    </lineage>
</organism>
<protein>
    <submittedName>
        <fullName evidence="1">Uncharacterized protein</fullName>
    </submittedName>
</protein>
<accession>A0A0E9VZ68</accession>
<name>A0A0E9VZ68_ANGAN</name>